<keyword evidence="1" id="KW-0418">Kinase</keyword>
<dbReference type="GO" id="GO:0016301">
    <property type="term" value="F:kinase activity"/>
    <property type="evidence" value="ECO:0007669"/>
    <property type="project" value="UniProtKB-KW"/>
</dbReference>
<name>A0A3S5IUG3_9TRYP</name>
<proteinExistence type="predicted"/>
<gene>
    <name evidence="1" type="ORF">Tco025E_02041</name>
</gene>
<organism evidence="1 2">
    <name type="scientific">Trypanosoma conorhini</name>
    <dbReference type="NCBI Taxonomy" id="83891"/>
    <lineage>
        <taxon>Eukaryota</taxon>
        <taxon>Discoba</taxon>
        <taxon>Euglenozoa</taxon>
        <taxon>Kinetoplastea</taxon>
        <taxon>Metakinetoplastina</taxon>
        <taxon>Trypanosomatida</taxon>
        <taxon>Trypanosomatidae</taxon>
        <taxon>Trypanosoma</taxon>
    </lineage>
</organism>
<dbReference type="Proteomes" id="UP000284403">
    <property type="component" value="Unassembled WGS sequence"/>
</dbReference>
<comment type="caution">
    <text evidence="1">The sequence shown here is derived from an EMBL/GenBank/DDBJ whole genome shotgun (WGS) entry which is preliminary data.</text>
</comment>
<evidence type="ECO:0000313" key="2">
    <source>
        <dbReference type="Proteomes" id="UP000284403"/>
    </source>
</evidence>
<evidence type="ECO:0000313" key="1">
    <source>
        <dbReference type="EMBL" id="RNF25660.1"/>
    </source>
</evidence>
<dbReference type="EMBL" id="MKKU01000078">
    <property type="protein sequence ID" value="RNF25660.1"/>
    <property type="molecule type" value="Genomic_DNA"/>
</dbReference>
<accession>A0A3S5IUG3</accession>
<dbReference type="OrthoDB" id="241433at2759"/>
<protein>
    <submittedName>
        <fullName evidence="1">Phosphatidylinositol-4-phosphate 5-kinase</fullName>
    </submittedName>
</protein>
<dbReference type="GeneID" id="40315652"/>
<reference evidence="1 2" key="1">
    <citation type="journal article" date="2018" name="BMC Genomics">
        <title>Genomic comparison of Trypanosoma conorhini and Trypanosoma rangeli to Trypanosoma cruzi strains of high and low virulence.</title>
        <authorList>
            <person name="Bradwell K.R."/>
            <person name="Koparde V.N."/>
            <person name="Matveyev A.V."/>
            <person name="Serrano M.G."/>
            <person name="Alves J.M."/>
            <person name="Parikh H."/>
            <person name="Huang B."/>
            <person name="Lee V."/>
            <person name="Espinosa-Alvarez O."/>
            <person name="Ortiz P.A."/>
            <person name="Costa-Martins A.G."/>
            <person name="Teixeira M.M."/>
            <person name="Buck G.A."/>
        </authorList>
    </citation>
    <scope>NUCLEOTIDE SEQUENCE [LARGE SCALE GENOMIC DNA]</scope>
    <source>
        <strain evidence="1 2">025E</strain>
    </source>
</reference>
<dbReference type="AlphaFoldDB" id="A0A3S5IUG3"/>
<dbReference type="RefSeq" id="XP_029230866.1">
    <property type="nucleotide sequence ID" value="XM_029368977.1"/>
</dbReference>
<sequence>MNLFRSALEARCTGMRDSSLNAAGLASDSRHTTSSILLSSEGKTVIEETVVLFAPVDESGVRSGRRLLKRRAAVLCSGEVRPYTADEVQATAGNELASGKAVHLFIGHYRQSTAPGSLQEKAIKEGSGRMYFADGSFFLGNWVNNHRCDMRALYSSFGYAY</sequence>
<keyword evidence="1" id="KW-0808">Transferase</keyword>
<keyword evidence="2" id="KW-1185">Reference proteome</keyword>